<evidence type="ECO:0000256" key="5">
    <source>
        <dbReference type="ARBA" id="ARBA00023163"/>
    </source>
</evidence>
<organism evidence="11 12">
    <name type="scientific">Gryllotalpicola daejeonensis</name>
    <dbReference type="NCBI Taxonomy" id="993087"/>
    <lineage>
        <taxon>Bacteria</taxon>
        <taxon>Bacillati</taxon>
        <taxon>Actinomycetota</taxon>
        <taxon>Actinomycetes</taxon>
        <taxon>Micrococcales</taxon>
        <taxon>Microbacteriaceae</taxon>
        <taxon>Gryllotalpicola</taxon>
    </lineage>
</organism>
<name>A0ABP7ZK31_9MICO</name>
<evidence type="ECO:0000256" key="7">
    <source>
        <dbReference type="PROSITE-ProRule" id="PRU01091"/>
    </source>
</evidence>
<keyword evidence="1 6" id="KW-0597">Phosphoprotein</keyword>
<evidence type="ECO:0000256" key="6">
    <source>
        <dbReference type="PROSITE-ProRule" id="PRU00169"/>
    </source>
</evidence>
<keyword evidence="5" id="KW-0804">Transcription</keyword>
<dbReference type="InterPro" id="IPR001789">
    <property type="entry name" value="Sig_transdc_resp-reg_receiver"/>
</dbReference>
<dbReference type="CDD" id="cd00383">
    <property type="entry name" value="trans_reg_C"/>
    <property type="match status" value="1"/>
</dbReference>
<dbReference type="InterPro" id="IPR036388">
    <property type="entry name" value="WH-like_DNA-bd_sf"/>
</dbReference>
<evidence type="ECO:0000313" key="12">
    <source>
        <dbReference type="Proteomes" id="UP001415169"/>
    </source>
</evidence>
<feature type="region of interest" description="Disordered" evidence="8">
    <location>
        <begin position="130"/>
        <end position="167"/>
    </location>
</feature>
<reference evidence="11" key="1">
    <citation type="journal article" date="2014" name="Int. J. Syst. Evol. Microbiol.">
        <title>Complete genome of a new Firmicutes species belonging to the dominant human colonic microbiota ('Ruminococcus bicirculans') reveals two chromosomes and a selective capacity to utilize plant glucans.</title>
        <authorList>
            <consortium name="NISC Comparative Sequencing Program"/>
            <person name="Wegmann U."/>
            <person name="Louis P."/>
            <person name="Goesmann A."/>
            <person name="Henrissat B."/>
            <person name="Duncan S.H."/>
            <person name="Flint H.J."/>
        </authorList>
    </citation>
    <scope>NUCLEOTIDE SEQUENCE</scope>
    <source>
        <strain evidence="11">JCM 17590</strain>
    </source>
</reference>
<dbReference type="SUPFAM" id="SSF46894">
    <property type="entry name" value="C-terminal effector domain of the bipartite response regulators"/>
    <property type="match status" value="1"/>
</dbReference>
<evidence type="ECO:0000259" key="10">
    <source>
        <dbReference type="PROSITE" id="PS51755"/>
    </source>
</evidence>
<evidence type="ECO:0000256" key="2">
    <source>
        <dbReference type="ARBA" id="ARBA00023012"/>
    </source>
</evidence>
<dbReference type="InterPro" id="IPR016032">
    <property type="entry name" value="Sig_transdc_resp-reg_C-effctor"/>
</dbReference>
<dbReference type="InterPro" id="IPR039420">
    <property type="entry name" value="WalR-like"/>
</dbReference>
<dbReference type="SMART" id="SM00862">
    <property type="entry name" value="Trans_reg_C"/>
    <property type="match status" value="1"/>
</dbReference>
<keyword evidence="4 7" id="KW-0238">DNA-binding</keyword>
<evidence type="ECO:0000256" key="4">
    <source>
        <dbReference type="ARBA" id="ARBA00023125"/>
    </source>
</evidence>
<accession>A0ABP7ZK31</accession>
<feature type="DNA-binding region" description="OmpR/PhoB-type" evidence="7">
    <location>
        <begin position="164"/>
        <end position="270"/>
    </location>
</feature>
<dbReference type="PROSITE" id="PS50110">
    <property type="entry name" value="RESPONSE_REGULATORY"/>
    <property type="match status" value="1"/>
</dbReference>
<evidence type="ECO:0000313" key="11">
    <source>
        <dbReference type="EMBL" id="GAA4161035.1"/>
    </source>
</evidence>
<dbReference type="InterPro" id="IPR011006">
    <property type="entry name" value="CheY-like_superfamily"/>
</dbReference>
<gene>
    <name evidence="11" type="ORF">GCM10022286_18020</name>
</gene>
<dbReference type="PANTHER" id="PTHR48111">
    <property type="entry name" value="REGULATOR OF RPOS"/>
    <property type="match status" value="1"/>
</dbReference>
<reference evidence="11" key="2">
    <citation type="submission" date="2023-12" db="EMBL/GenBank/DDBJ databases">
        <authorList>
            <person name="Sun Q."/>
            <person name="Inoue M."/>
        </authorList>
    </citation>
    <scope>NUCLEOTIDE SEQUENCE</scope>
    <source>
        <strain evidence="11">JCM 17590</strain>
    </source>
</reference>
<feature type="domain" description="OmpR/PhoB-type" evidence="10">
    <location>
        <begin position="164"/>
        <end position="270"/>
    </location>
</feature>
<proteinExistence type="predicted"/>
<keyword evidence="2" id="KW-0902">Two-component regulatory system</keyword>
<dbReference type="SMART" id="SM00448">
    <property type="entry name" value="REC"/>
    <property type="match status" value="1"/>
</dbReference>
<feature type="compositionally biased region" description="Low complexity" evidence="8">
    <location>
        <begin position="148"/>
        <end position="163"/>
    </location>
</feature>
<dbReference type="Gene3D" id="3.40.50.2300">
    <property type="match status" value="1"/>
</dbReference>
<evidence type="ECO:0000256" key="8">
    <source>
        <dbReference type="SAM" id="MobiDB-lite"/>
    </source>
</evidence>
<dbReference type="CDD" id="cd17574">
    <property type="entry name" value="REC_OmpR"/>
    <property type="match status" value="1"/>
</dbReference>
<feature type="modified residue" description="4-aspartylphosphate" evidence="6">
    <location>
        <position position="63"/>
    </location>
</feature>
<dbReference type="Proteomes" id="UP001415169">
    <property type="component" value="Unassembled WGS sequence"/>
</dbReference>
<evidence type="ECO:0000259" key="9">
    <source>
        <dbReference type="PROSITE" id="PS50110"/>
    </source>
</evidence>
<comment type="caution">
    <text evidence="11">The sequence shown here is derived from an EMBL/GenBank/DDBJ whole genome shotgun (WGS) entry which is preliminary data.</text>
</comment>
<dbReference type="Pfam" id="PF00072">
    <property type="entry name" value="Response_reg"/>
    <property type="match status" value="1"/>
</dbReference>
<keyword evidence="3" id="KW-0805">Transcription regulation</keyword>
<protein>
    <submittedName>
        <fullName evidence="11">Response regulator transcription factor</fullName>
    </submittedName>
</protein>
<evidence type="ECO:0000256" key="1">
    <source>
        <dbReference type="ARBA" id="ARBA00022553"/>
    </source>
</evidence>
<dbReference type="SUPFAM" id="SSF52172">
    <property type="entry name" value="CheY-like"/>
    <property type="match status" value="1"/>
</dbReference>
<keyword evidence="12" id="KW-1185">Reference proteome</keyword>
<dbReference type="Gene3D" id="6.10.250.690">
    <property type="match status" value="1"/>
</dbReference>
<feature type="compositionally biased region" description="Basic and acidic residues" evidence="8">
    <location>
        <begin position="130"/>
        <end position="139"/>
    </location>
</feature>
<sequence length="273" mass="29430">MLRFDFMGVADGECAVVIEDDAGIRELIQAVLEQIGLKVVTAASGVEGVAKVAECKPVLVTIDVNMPGIDGFETAKRVRAISAAYIIMLTARDEEIDALQGLGSGADDYVLKPFRPRELRARAEAMLRRPRVIESRQPGETDASGQTAVPAGGSPAAPATQPGRTLLSHNGVVLDPDEHIVTRDGKQLELTFSEFELLQALLQSGRTVRSKDDLARLLRGDDYVVNPYVGEADRRGVEVHIGNLRKKLSDSASSPYLIETVRGVGYRLAAPRG</sequence>
<dbReference type="InterPro" id="IPR001867">
    <property type="entry name" value="OmpR/PhoB-type_DNA-bd"/>
</dbReference>
<dbReference type="PROSITE" id="PS51755">
    <property type="entry name" value="OMPR_PHOB"/>
    <property type="match status" value="1"/>
</dbReference>
<dbReference type="EMBL" id="BAABBV010000001">
    <property type="protein sequence ID" value="GAA4161035.1"/>
    <property type="molecule type" value="Genomic_DNA"/>
</dbReference>
<dbReference type="PANTHER" id="PTHR48111:SF1">
    <property type="entry name" value="TWO-COMPONENT RESPONSE REGULATOR ORR33"/>
    <property type="match status" value="1"/>
</dbReference>
<dbReference type="Pfam" id="PF00486">
    <property type="entry name" value="Trans_reg_C"/>
    <property type="match status" value="1"/>
</dbReference>
<evidence type="ECO:0000256" key="3">
    <source>
        <dbReference type="ARBA" id="ARBA00023015"/>
    </source>
</evidence>
<dbReference type="Gene3D" id="1.10.10.10">
    <property type="entry name" value="Winged helix-like DNA-binding domain superfamily/Winged helix DNA-binding domain"/>
    <property type="match status" value="1"/>
</dbReference>
<feature type="domain" description="Response regulatory" evidence="9">
    <location>
        <begin position="14"/>
        <end position="127"/>
    </location>
</feature>